<name>A0A1B1P943_9CAUD</name>
<dbReference type="RefSeq" id="YP_009288867.1">
    <property type="nucleotide sequence ID" value="NC_031087.1"/>
</dbReference>
<accession>A0A1B1P943</accession>
<dbReference type="OrthoDB" id="28381at10239"/>
<dbReference type="KEGG" id="vg:29067171"/>
<evidence type="ECO:0000313" key="1">
    <source>
        <dbReference type="EMBL" id="ANT40628.1"/>
    </source>
</evidence>
<dbReference type="GeneID" id="29067171"/>
<protein>
    <submittedName>
        <fullName evidence="1">Uncharacterized protein</fullName>
    </submittedName>
</protein>
<keyword evidence="2" id="KW-1185">Reference proteome</keyword>
<proteinExistence type="predicted"/>
<reference evidence="1 2" key="1">
    <citation type="submission" date="2016-05" db="EMBL/GenBank/DDBJ databases">
        <title>Complete genome sequence of Klebsiella pneumoniae bacteriophage vB_KpnM_KpV477.</title>
        <authorList>
            <person name="Komisarova E.V."/>
            <person name="Krasilnikova V.M."/>
            <person name="Kislichkina A.A."/>
            <person name="Bogun A.G."/>
            <person name="Volozhantsev N.V."/>
        </authorList>
    </citation>
    <scope>NUCLEOTIDE SEQUENCE [LARGE SCALE GENOMIC DNA]</scope>
</reference>
<evidence type="ECO:0000313" key="2">
    <source>
        <dbReference type="Proteomes" id="UP000202533"/>
    </source>
</evidence>
<dbReference type="EMBL" id="KX258185">
    <property type="protein sequence ID" value="ANT40628.1"/>
    <property type="molecule type" value="Genomic_DNA"/>
</dbReference>
<dbReference type="Proteomes" id="UP000202533">
    <property type="component" value="Segment"/>
</dbReference>
<sequence>MKMPKADPIVVERFEEMLSKKFTPAANGVNVWLFASKFVSKMMAVQSSYYYKSGARKITDLINERYGKIDWMLMDKDIPLVLEVGSKSQFEIMRNKHGHLVYRFVPSGY</sequence>
<organism evidence="1 2">
    <name type="scientific">Klebsiella phage vB_KpnM_KpV477</name>
    <dbReference type="NCBI Taxonomy" id="1852625"/>
    <lineage>
        <taxon>Viruses</taxon>
        <taxon>Duplodnaviria</taxon>
        <taxon>Heunggongvirae</taxon>
        <taxon>Uroviricota</taxon>
        <taxon>Caudoviricetes</taxon>
        <taxon>Pantevenvirales</taxon>
        <taxon>Straboviridae</taxon>
        <taxon>Tevenvirinae</taxon>
        <taxon>Jiaodavirus</taxon>
        <taxon>Jiaodavirus kpv477</taxon>
    </lineage>
</organism>
<gene>
    <name evidence="1" type="ORF">kpv477_191</name>
</gene>